<protein>
    <recommendedName>
        <fullName evidence="4">Cadherin domain-containing protein</fullName>
    </recommendedName>
</protein>
<dbReference type="EMBL" id="UYRU01042327">
    <property type="protein sequence ID" value="VDK74572.1"/>
    <property type="molecule type" value="Genomic_DNA"/>
</dbReference>
<name>A0A3P6SF26_DIBLA</name>
<feature type="signal peptide" evidence="1">
    <location>
        <begin position="1"/>
        <end position="19"/>
    </location>
</feature>
<sequence length="210" mass="22908">MCTITVLILLDVGVAMVMGAFDFIPQELPFQPKFGCVVIVLDGAPEPYRLTSTALVHIELTDVNDEPPKIEILIAQNGQDLLFSDSRGWQSHINSMTTSQQQQQQELVAYIEETPSPDTVIAYVQRYSHLIADRSRWLRISGGSCAHLFLMPPPRAPGPVDISGSRPITCLLAAVLVATALFPPPDVPPPSFSHLPSPLHPLRPAIAPNC</sequence>
<evidence type="ECO:0000313" key="2">
    <source>
        <dbReference type="EMBL" id="VDK74572.1"/>
    </source>
</evidence>
<gene>
    <name evidence="2" type="ORF">DILT_LOCUS2595</name>
</gene>
<keyword evidence="1" id="KW-0732">Signal</keyword>
<dbReference type="Proteomes" id="UP000281553">
    <property type="component" value="Unassembled WGS sequence"/>
</dbReference>
<reference evidence="2 3" key="1">
    <citation type="submission" date="2018-11" db="EMBL/GenBank/DDBJ databases">
        <authorList>
            <consortium name="Pathogen Informatics"/>
        </authorList>
    </citation>
    <scope>NUCLEOTIDE SEQUENCE [LARGE SCALE GENOMIC DNA]</scope>
</reference>
<accession>A0A3P6SF26</accession>
<keyword evidence="3" id="KW-1185">Reference proteome</keyword>
<organism evidence="2 3">
    <name type="scientific">Dibothriocephalus latus</name>
    <name type="common">Fish tapeworm</name>
    <name type="synonym">Diphyllobothrium latum</name>
    <dbReference type="NCBI Taxonomy" id="60516"/>
    <lineage>
        <taxon>Eukaryota</taxon>
        <taxon>Metazoa</taxon>
        <taxon>Spiralia</taxon>
        <taxon>Lophotrochozoa</taxon>
        <taxon>Platyhelminthes</taxon>
        <taxon>Cestoda</taxon>
        <taxon>Eucestoda</taxon>
        <taxon>Diphyllobothriidea</taxon>
        <taxon>Diphyllobothriidae</taxon>
        <taxon>Dibothriocephalus</taxon>
    </lineage>
</organism>
<evidence type="ECO:0000256" key="1">
    <source>
        <dbReference type="SAM" id="SignalP"/>
    </source>
</evidence>
<proteinExistence type="predicted"/>
<dbReference type="AlphaFoldDB" id="A0A3P6SF26"/>
<feature type="chain" id="PRO_5018171829" description="Cadherin domain-containing protein" evidence="1">
    <location>
        <begin position="20"/>
        <end position="210"/>
    </location>
</feature>
<evidence type="ECO:0008006" key="4">
    <source>
        <dbReference type="Google" id="ProtNLM"/>
    </source>
</evidence>
<evidence type="ECO:0000313" key="3">
    <source>
        <dbReference type="Proteomes" id="UP000281553"/>
    </source>
</evidence>